<feature type="signal peptide" evidence="1">
    <location>
        <begin position="1"/>
        <end position="20"/>
    </location>
</feature>
<evidence type="ECO:0008006" key="4">
    <source>
        <dbReference type="Google" id="ProtNLM"/>
    </source>
</evidence>
<comment type="caution">
    <text evidence="2">The sequence shown here is derived from an EMBL/GenBank/DDBJ whole genome shotgun (WGS) entry which is preliminary data.</text>
</comment>
<reference evidence="2 3" key="1">
    <citation type="journal article" date="2015" name="Genome Announc.">
        <title>Expanding the biotechnology potential of lactobacilli through comparative genomics of 213 strains and associated genera.</title>
        <authorList>
            <person name="Sun Z."/>
            <person name="Harris H.M."/>
            <person name="McCann A."/>
            <person name="Guo C."/>
            <person name="Argimon S."/>
            <person name="Zhang W."/>
            <person name="Yang X."/>
            <person name="Jeffery I.B."/>
            <person name="Cooney J.C."/>
            <person name="Kagawa T.F."/>
            <person name="Liu W."/>
            <person name="Song Y."/>
            <person name="Salvetti E."/>
            <person name="Wrobel A."/>
            <person name="Rasinkangas P."/>
            <person name="Parkhill J."/>
            <person name="Rea M.C."/>
            <person name="O'Sullivan O."/>
            <person name="Ritari J."/>
            <person name="Douillard F.P."/>
            <person name="Paul Ross R."/>
            <person name="Yang R."/>
            <person name="Briner A.E."/>
            <person name="Felis G.E."/>
            <person name="de Vos W.M."/>
            <person name="Barrangou R."/>
            <person name="Klaenhammer T.R."/>
            <person name="Caufield P.W."/>
            <person name="Cui Y."/>
            <person name="Zhang H."/>
            <person name="O'Toole P.W."/>
        </authorList>
    </citation>
    <scope>NUCLEOTIDE SEQUENCE [LARGE SCALE GENOMIC DNA]</scope>
    <source>
        <strain evidence="2 3">DSM 14421</strain>
    </source>
</reference>
<keyword evidence="1" id="KW-0732">Signal</keyword>
<evidence type="ECO:0000256" key="1">
    <source>
        <dbReference type="SAM" id="SignalP"/>
    </source>
</evidence>
<feature type="chain" id="PRO_5038675092" description="D-alanyl-D-alanine carboxypeptidase" evidence="1">
    <location>
        <begin position="21"/>
        <end position="217"/>
    </location>
</feature>
<dbReference type="AlphaFoldDB" id="A0A0R1S096"/>
<dbReference type="EMBL" id="AZEY01000108">
    <property type="protein sequence ID" value="KRL62540.1"/>
    <property type="molecule type" value="Genomic_DNA"/>
</dbReference>
<dbReference type="STRING" id="1423739.FC85_GL002055"/>
<accession>A0A0R1S096</accession>
<gene>
    <name evidence="2" type="ORF">FC85_GL002055</name>
</gene>
<proteinExistence type="predicted"/>
<name>A0A0R1S096_9LACO</name>
<evidence type="ECO:0000313" key="2">
    <source>
        <dbReference type="EMBL" id="KRL62540.1"/>
    </source>
</evidence>
<organism evidence="2 3">
    <name type="scientific">Lentilactobacillus diolivorans DSM 14421</name>
    <dbReference type="NCBI Taxonomy" id="1423739"/>
    <lineage>
        <taxon>Bacteria</taxon>
        <taxon>Bacillati</taxon>
        <taxon>Bacillota</taxon>
        <taxon>Bacilli</taxon>
        <taxon>Lactobacillales</taxon>
        <taxon>Lactobacillaceae</taxon>
        <taxon>Lentilactobacillus</taxon>
    </lineage>
</organism>
<protein>
    <recommendedName>
        <fullName evidence="4">D-alanyl-D-alanine carboxypeptidase</fullName>
    </recommendedName>
</protein>
<dbReference type="PATRIC" id="fig|1423739.3.peg.2141"/>
<evidence type="ECO:0000313" key="3">
    <source>
        <dbReference type="Proteomes" id="UP000052013"/>
    </source>
</evidence>
<dbReference type="RefSeq" id="WP_057866322.1">
    <property type="nucleotide sequence ID" value="NZ_AZEY01000108.1"/>
</dbReference>
<dbReference type="Proteomes" id="UP000052013">
    <property type="component" value="Unassembled WGS sequence"/>
</dbReference>
<sequence>MKLKNIVLAGIAVLSLVTLAAPTVYARRDSHNVQTDHNDMIRSSQLAKEGYVFRLDGMDEADGGLWSQPFGQNKRDLTSIKTIHKIIKNHVNFKIYRVWHYKNGMQYKVTSRSGQYRGWIDDHFIYNKYSLDKQLQPIIYQERKVVGSINTKYPFTTNYQAADLKAYRNDLTKAGEEANQLTGNKKPIALKSVRQVKGYIKHHNDNLIPTLLWQRVK</sequence>